<dbReference type="PANTHER" id="PTHR48111">
    <property type="entry name" value="REGULATOR OF RPOS"/>
    <property type="match status" value="1"/>
</dbReference>
<keyword evidence="2 8" id="KW-0597">Phosphoprotein</keyword>
<keyword evidence="6" id="KW-0804">Transcription</keyword>
<dbReference type="InterPro" id="IPR036388">
    <property type="entry name" value="WH-like_DNA-bd_sf"/>
</dbReference>
<comment type="function">
    <text evidence="7">May play the central regulatory role in sporulation. It may be an element of the effector pathway responsible for the activation of sporulation genes in response to nutritional stress. Spo0A may act in concert with spo0H (a sigma factor) to control the expression of some genes that are critical to the sporulation process.</text>
</comment>
<dbReference type="KEGG" id="cbei:LF65_02218"/>
<dbReference type="InterPro" id="IPR016032">
    <property type="entry name" value="Sig_transdc_resp-reg_C-effctor"/>
</dbReference>
<proteinExistence type="predicted"/>
<dbReference type="InterPro" id="IPR001789">
    <property type="entry name" value="Sig_transdc_resp-reg_receiver"/>
</dbReference>
<dbReference type="Pfam" id="PF00072">
    <property type="entry name" value="Response_reg"/>
    <property type="match status" value="1"/>
</dbReference>
<evidence type="ECO:0000256" key="7">
    <source>
        <dbReference type="ARBA" id="ARBA00024867"/>
    </source>
</evidence>
<sequence length="225" mass="25511">MKILLVEDDKIIASGLEYSLKQEGFDTMVCYDISSAKGVIEDNKFNLCLFDLSLPDGSGYELCKLVREKDDTPVIFLTACDDEVNVVMGLDIGADDYITKPFRIRELISRIRSVIRRYGKDSSSKAILELNNIRINTLDAKVYKNDEEITLTALEYRLLLIFANNPGQVLSRNQILEGIWDVAGDFVNDNTLTVYIKRIREKLEDDPQKPTIIKTVRGMGYKVGD</sequence>
<dbReference type="Pfam" id="PF00486">
    <property type="entry name" value="Trans_reg_C"/>
    <property type="match status" value="1"/>
</dbReference>
<dbReference type="GO" id="GO:0006355">
    <property type="term" value="P:regulation of DNA-templated transcription"/>
    <property type="evidence" value="ECO:0007669"/>
    <property type="project" value="InterPro"/>
</dbReference>
<evidence type="ECO:0000256" key="5">
    <source>
        <dbReference type="ARBA" id="ARBA00023125"/>
    </source>
</evidence>
<dbReference type="Gene3D" id="6.10.250.690">
    <property type="match status" value="1"/>
</dbReference>
<evidence type="ECO:0000256" key="9">
    <source>
        <dbReference type="PROSITE-ProRule" id="PRU01091"/>
    </source>
</evidence>
<organism evidence="12 13">
    <name type="scientific">Clostridium beijerinckii</name>
    <name type="common">Clostridium MP</name>
    <dbReference type="NCBI Taxonomy" id="1520"/>
    <lineage>
        <taxon>Bacteria</taxon>
        <taxon>Bacillati</taxon>
        <taxon>Bacillota</taxon>
        <taxon>Clostridia</taxon>
        <taxon>Eubacteriales</taxon>
        <taxon>Clostridiaceae</taxon>
        <taxon>Clostridium</taxon>
    </lineage>
</organism>
<dbReference type="PANTHER" id="PTHR48111:SF73">
    <property type="entry name" value="ALKALINE PHOSPHATASE SYNTHESIS TRANSCRIPTIONAL REGULATORY PROTEIN PHOP"/>
    <property type="match status" value="1"/>
</dbReference>
<dbReference type="CDD" id="cd17574">
    <property type="entry name" value="REC_OmpR"/>
    <property type="match status" value="1"/>
</dbReference>
<feature type="modified residue" description="4-aspartylphosphate" evidence="8">
    <location>
        <position position="51"/>
    </location>
</feature>
<keyword evidence="5 9" id="KW-0238">DNA-binding</keyword>
<dbReference type="GO" id="GO:0032993">
    <property type="term" value="C:protein-DNA complex"/>
    <property type="evidence" value="ECO:0007669"/>
    <property type="project" value="TreeGrafter"/>
</dbReference>
<dbReference type="AlphaFoldDB" id="A0A0B5Q9A4"/>
<dbReference type="RefSeq" id="WP_041896092.1">
    <property type="nucleotide sequence ID" value="NZ_CP010086.2"/>
</dbReference>
<keyword evidence="3" id="KW-0902">Two-component regulatory system</keyword>
<dbReference type="GO" id="GO:0005829">
    <property type="term" value="C:cytosol"/>
    <property type="evidence" value="ECO:0007669"/>
    <property type="project" value="TreeGrafter"/>
</dbReference>
<dbReference type="PROSITE" id="PS51755">
    <property type="entry name" value="OMPR_PHOB"/>
    <property type="match status" value="1"/>
</dbReference>
<dbReference type="PROSITE" id="PS50110">
    <property type="entry name" value="RESPONSE_REGULATORY"/>
    <property type="match status" value="1"/>
</dbReference>
<dbReference type="GO" id="GO:0000976">
    <property type="term" value="F:transcription cis-regulatory region binding"/>
    <property type="evidence" value="ECO:0007669"/>
    <property type="project" value="TreeGrafter"/>
</dbReference>
<evidence type="ECO:0000313" key="12">
    <source>
        <dbReference type="EMBL" id="AJG98804.1"/>
    </source>
</evidence>
<dbReference type="EMBL" id="CP010086">
    <property type="protein sequence ID" value="AJG98804.1"/>
    <property type="molecule type" value="Genomic_DNA"/>
</dbReference>
<evidence type="ECO:0000256" key="3">
    <source>
        <dbReference type="ARBA" id="ARBA00023012"/>
    </source>
</evidence>
<dbReference type="FunFam" id="1.10.10.10:FF:000018">
    <property type="entry name" value="DNA-binding response regulator ResD"/>
    <property type="match status" value="1"/>
</dbReference>
<feature type="domain" description="OmpR/PhoB-type" evidence="11">
    <location>
        <begin position="125"/>
        <end position="225"/>
    </location>
</feature>
<keyword evidence="4" id="KW-0805">Transcription regulation</keyword>
<dbReference type="InterPro" id="IPR039420">
    <property type="entry name" value="WalR-like"/>
</dbReference>
<reference evidence="13" key="1">
    <citation type="submission" date="2014-12" db="EMBL/GenBank/DDBJ databases">
        <title>Genome sequence of Clostridium beijerinckii strain 59B.</title>
        <authorList>
            <person name="Little G.T."/>
            <person name="Minton N.P."/>
        </authorList>
    </citation>
    <scope>NUCLEOTIDE SEQUENCE [LARGE SCALE GENOMIC DNA]</scope>
    <source>
        <strain evidence="13">59B</strain>
    </source>
</reference>
<dbReference type="InterPro" id="IPR001867">
    <property type="entry name" value="OmpR/PhoB-type_DNA-bd"/>
</dbReference>
<evidence type="ECO:0000313" key="13">
    <source>
        <dbReference type="Proteomes" id="UP000031866"/>
    </source>
</evidence>
<dbReference type="Gene3D" id="3.40.50.2300">
    <property type="match status" value="1"/>
</dbReference>
<dbReference type="Proteomes" id="UP000031866">
    <property type="component" value="Chromosome"/>
</dbReference>
<dbReference type="STRING" id="1520.LF65_02218"/>
<evidence type="ECO:0000259" key="10">
    <source>
        <dbReference type="PROSITE" id="PS50110"/>
    </source>
</evidence>
<evidence type="ECO:0000256" key="6">
    <source>
        <dbReference type="ARBA" id="ARBA00023163"/>
    </source>
</evidence>
<dbReference type="SUPFAM" id="SSF46894">
    <property type="entry name" value="C-terminal effector domain of the bipartite response regulators"/>
    <property type="match status" value="1"/>
</dbReference>
<dbReference type="InterPro" id="IPR011006">
    <property type="entry name" value="CheY-like_superfamily"/>
</dbReference>
<accession>A0A0B5Q9A4</accession>
<feature type="domain" description="Response regulatory" evidence="10">
    <location>
        <begin position="2"/>
        <end position="115"/>
    </location>
</feature>
<evidence type="ECO:0000259" key="11">
    <source>
        <dbReference type="PROSITE" id="PS51755"/>
    </source>
</evidence>
<dbReference type="OrthoDB" id="9803564at2"/>
<dbReference type="Gene3D" id="1.10.10.10">
    <property type="entry name" value="Winged helix-like DNA-binding domain superfamily/Winged helix DNA-binding domain"/>
    <property type="match status" value="1"/>
</dbReference>
<gene>
    <name evidence="12" type="ORF">LF65_02218</name>
</gene>
<evidence type="ECO:0000256" key="8">
    <source>
        <dbReference type="PROSITE-ProRule" id="PRU00169"/>
    </source>
</evidence>
<dbReference type="SMART" id="SM00448">
    <property type="entry name" value="REC"/>
    <property type="match status" value="1"/>
</dbReference>
<dbReference type="CDD" id="cd00383">
    <property type="entry name" value="trans_reg_C"/>
    <property type="match status" value="1"/>
</dbReference>
<evidence type="ECO:0000256" key="4">
    <source>
        <dbReference type="ARBA" id="ARBA00023015"/>
    </source>
</evidence>
<name>A0A0B5Q9A4_CLOBE</name>
<protein>
    <recommendedName>
        <fullName evidence="1">Stage 0 sporulation protein A homolog</fullName>
    </recommendedName>
</protein>
<evidence type="ECO:0000256" key="2">
    <source>
        <dbReference type="ARBA" id="ARBA00022553"/>
    </source>
</evidence>
<evidence type="ECO:0000256" key="1">
    <source>
        <dbReference type="ARBA" id="ARBA00018672"/>
    </source>
</evidence>
<dbReference type="SUPFAM" id="SSF52172">
    <property type="entry name" value="CheY-like"/>
    <property type="match status" value="1"/>
</dbReference>
<feature type="DNA-binding region" description="OmpR/PhoB-type" evidence="9">
    <location>
        <begin position="125"/>
        <end position="225"/>
    </location>
</feature>
<dbReference type="SMART" id="SM00862">
    <property type="entry name" value="Trans_reg_C"/>
    <property type="match status" value="1"/>
</dbReference>
<dbReference type="GO" id="GO:0000156">
    <property type="term" value="F:phosphorelay response regulator activity"/>
    <property type="evidence" value="ECO:0007669"/>
    <property type="project" value="TreeGrafter"/>
</dbReference>